<dbReference type="EMBL" id="JAROKS010000262">
    <property type="protein sequence ID" value="KAK1784351.1"/>
    <property type="molecule type" value="Genomic_DNA"/>
</dbReference>
<feature type="region of interest" description="Disordered" evidence="1">
    <location>
        <begin position="313"/>
        <end position="342"/>
    </location>
</feature>
<organism evidence="2 3">
    <name type="scientific">Electrophorus voltai</name>
    <dbReference type="NCBI Taxonomy" id="2609070"/>
    <lineage>
        <taxon>Eukaryota</taxon>
        <taxon>Metazoa</taxon>
        <taxon>Chordata</taxon>
        <taxon>Craniata</taxon>
        <taxon>Vertebrata</taxon>
        <taxon>Euteleostomi</taxon>
        <taxon>Actinopterygii</taxon>
        <taxon>Neopterygii</taxon>
        <taxon>Teleostei</taxon>
        <taxon>Ostariophysi</taxon>
        <taxon>Gymnotiformes</taxon>
        <taxon>Gymnotoidei</taxon>
        <taxon>Gymnotidae</taxon>
        <taxon>Electrophorus</taxon>
    </lineage>
</organism>
<feature type="compositionally biased region" description="Polar residues" evidence="1">
    <location>
        <begin position="7"/>
        <end position="33"/>
    </location>
</feature>
<evidence type="ECO:0000256" key="1">
    <source>
        <dbReference type="SAM" id="MobiDB-lite"/>
    </source>
</evidence>
<dbReference type="Proteomes" id="UP001239994">
    <property type="component" value="Unassembled WGS sequence"/>
</dbReference>
<dbReference type="AlphaFoldDB" id="A0AAD9DJR9"/>
<reference evidence="2" key="1">
    <citation type="submission" date="2023-03" db="EMBL/GenBank/DDBJ databases">
        <title>Electrophorus voltai genome.</title>
        <authorList>
            <person name="Bian C."/>
        </authorList>
    </citation>
    <scope>NUCLEOTIDE SEQUENCE</scope>
    <source>
        <strain evidence="2">CB-2022</strain>
        <tissue evidence="2">Muscle</tissue>
    </source>
</reference>
<gene>
    <name evidence="2" type="ORF">P4O66_003509</name>
</gene>
<evidence type="ECO:0008006" key="4">
    <source>
        <dbReference type="Google" id="ProtNLM"/>
    </source>
</evidence>
<comment type="caution">
    <text evidence="2">The sequence shown here is derived from an EMBL/GenBank/DDBJ whole genome shotgun (WGS) entry which is preliminary data.</text>
</comment>
<keyword evidence="3" id="KW-1185">Reference proteome</keyword>
<evidence type="ECO:0000313" key="2">
    <source>
        <dbReference type="EMBL" id="KAK1784351.1"/>
    </source>
</evidence>
<accession>A0AAD9DJR9</accession>
<proteinExistence type="predicted"/>
<protein>
    <recommendedName>
        <fullName evidence="4">DUF4939 domain-containing protein</fullName>
    </recommendedName>
</protein>
<sequence length="342" mass="38369">MTEETKQNPVSTVQRRQEDPVSTVQRRQENPVSTVLRRQEETPSVLYRGDRRTQPMDLDLYSVQDMLLSDNSPVNEKGVNREKDCEGERGVNREKDCEGERGVIREKDCEGERGVIREQDCEGETGVIREPDCKGETGVTREPGCEGQRRAAGWGGDVVGYSRGHEGTWQLRRVEAQYHNDVREEEFDYIKALLTTLKDGMPLHLSSVMVTPSEYDGEDKSVGRSIMQCCIYFQHLTCPNHPELVKVLFMKTFLWGKALEWAEIIIQHRAQEARTVIGFFRLLTARFAATPLNPPSVATLLSATQPVLASGVEDTAHPVPVPGRRDAARPGLVPVPSARNAT</sequence>
<evidence type="ECO:0000313" key="3">
    <source>
        <dbReference type="Proteomes" id="UP001239994"/>
    </source>
</evidence>
<name>A0AAD9DJR9_9TELE</name>
<feature type="region of interest" description="Disordered" evidence="1">
    <location>
        <begin position="1"/>
        <end position="51"/>
    </location>
</feature>